<reference evidence="7" key="1">
    <citation type="submission" date="2025-08" db="UniProtKB">
        <authorList>
            <consortium name="RefSeq"/>
        </authorList>
    </citation>
    <scope>IDENTIFICATION</scope>
    <source>
        <strain evidence="7">15085-1641.00</strain>
        <tissue evidence="7">Whole body</tissue>
    </source>
</reference>
<evidence type="ECO:0000256" key="3">
    <source>
        <dbReference type="SAM" id="MobiDB-lite"/>
    </source>
</evidence>
<name>A0A6J1LV40_DROHY</name>
<comment type="subcellular location">
    <subcellularLocation>
        <location evidence="1">Secreted</location>
    </subcellularLocation>
</comment>
<feature type="compositionally biased region" description="Basic and acidic residues" evidence="3">
    <location>
        <begin position="316"/>
        <end position="325"/>
    </location>
</feature>
<dbReference type="KEGG" id="dhe:111599549"/>
<dbReference type="PROSITE" id="PS51257">
    <property type="entry name" value="PROKAR_LIPOPROTEIN"/>
    <property type="match status" value="1"/>
</dbReference>
<feature type="region of interest" description="Disordered" evidence="3">
    <location>
        <begin position="260"/>
        <end position="335"/>
    </location>
</feature>
<dbReference type="Proteomes" id="UP000504633">
    <property type="component" value="Unplaced"/>
</dbReference>
<dbReference type="Pfam" id="PF00188">
    <property type="entry name" value="CAP"/>
    <property type="match status" value="1"/>
</dbReference>
<keyword evidence="6" id="KW-1185">Reference proteome</keyword>
<dbReference type="OrthoDB" id="414826at2759"/>
<protein>
    <submittedName>
        <fullName evidence="7">Uncharacterized protein LOC111599549</fullName>
    </submittedName>
</protein>
<dbReference type="RefSeq" id="XP_023170981.2">
    <property type="nucleotide sequence ID" value="XM_023315213.2"/>
</dbReference>
<keyword evidence="4" id="KW-0732">Signal</keyword>
<feature type="signal peptide" evidence="4">
    <location>
        <begin position="1"/>
        <end position="25"/>
    </location>
</feature>
<feature type="compositionally biased region" description="Polar residues" evidence="3">
    <location>
        <begin position="276"/>
        <end position="288"/>
    </location>
</feature>
<keyword evidence="2" id="KW-0964">Secreted</keyword>
<dbReference type="GO" id="GO:0005576">
    <property type="term" value="C:extracellular region"/>
    <property type="evidence" value="ECO:0007669"/>
    <property type="project" value="UniProtKB-SubCell"/>
</dbReference>
<dbReference type="InterPro" id="IPR035940">
    <property type="entry name" value="CAP_sf"/>
</dbReference>
<feature type="chain" id="PRO_5026896984" evidence="4">
    <location>
        <begin position="26"/>
        <end position="416"/>
    </location>
</feature>
<evidence type="ECO:0000256" key="1">
    <source>
        <dbReference type="ARBA" id="ARBA00004613"/>
    </source>
</evidence>
<accession>A0A6J1LV40</accession>
<dbReference type="InterPro" id="IPR014044">
    <property type="entry name" value="CAP_dom"/>
</dbReference>
<evidence type="ECO:0000313" key="7">
    <source>
        <dbReference type="RefSeq" id="XP_023170981.2"/>
    </source>
</evidence>
<feature type="domain" description="SCP" evidence="5">
    <location>
        <begin position="66"/>
        <end position="220"/>
    </location>
</feature>
<proteinExistence type="predicted"/>
<dbReference type="SUPFAM" id="SSF55797">
    <property type="entry name" value="PR-1-like"/>
    <property type="match status" value="1"/>
</dbReference>
<gene>
    <name evidence="7" type="primary">LOC111599549</name>
</gene>
<evidence type="ECO:0000259" key="5">
    <source>
        <dbReference type="SMART" id="SM00198"/>
    </source>
</evidence>
<evidence type="ECO:0000256" key="4">
    <source>
        <dbReference type="SAM" id="SignalP"/>
    </source>
</evidence>
<sequence>MRSNGKMSLLTTVVYSCCIVLIAQATSTDYCSPDVCNGHVACDMKPDQFNKYNCNVDAEIIRLTMHDKNNILKHINELRNTVALGNLDGFNGASNMSTIRWDAELAYIAEMNVRSCTLHRDSCRNTRIHKNVGQTTAYGGVKGKIRSSSQFITQHINNWFKQSSLATMKDILKYSGIEDAPPHNFLQLVHENVHKIGCATLKQSRHEWTQNFFTCNYDEAPIKGQPVYHSSNRPGDGCISGKNQRLKGLCAIIDDEDEDDLETREDAEFKTKHPNENANNNRAVTSNEKVNDAIPTTNDDHETENNDEDTPNQNADRNDHREAVNKPDNQTQQAHKRTIVASNNDEMLIDFKNANEIPSDNDVDSENMRFRVLEENKWRFTFRRFLNQIEDVVRKGKYKNVRIRTMNHVVTVGLRK</sequence>
<dbReference type="SMART" id="SM00198">
    <property type="entry name" value="SCP"/>
    <property type="match status" value="1"/>
</dbReference>
<evidence type="ECO:0000313" key="6">
    <source>
        <dbReference type="Proteomes" id="UP000504633"/>
    </source>
</evidence>
<dbReference type="AlphaFoldDB" id="A0A6J1LV40"/>
<dbReference type="GeneID" id="111599549"/>
<dbReference type="CDD" id="cd05380">
    <property type="entry name" value="CAP_euk"/>
    <property type="match status" value="1"/>
</dbReference>
<dbReference type="Gene3D" id="3.40.33.10">
    <property type="entry name" value="CAP"/>
    <property type="match status" value="1"/>
</dbReference>
<organism evidence="6 7">
    <name type="scientific">Drosophila hydei</name>
    <name type="common">Fruit fly</name>
    <dbReference type="NCBI Taxonomy" id="7224"/>
    <lineage>
        <taxon>Eukaryota</taxon>
        <taxon>Metazoa</taxon>
        <taxon>Ecdysozoa</taxon>
        <taxon>Arthropoda</taxon>
        <taxon>Hexapoda</taxon>
        <taxon>Insecta</taxon>
        <taxon>Pterygota</taxon>
        <taxon>Neoptera</taxon>
        <taxon>Endopterygota</taxon>
        <taxon>Diptera</taxon>
        <taxon>Brachycera</taxon>
        <taxon>Muscomorpha</taxon>
        <taxon>Ephydroidea</taxon>
        <taxon>Drosophilidae</taxon>
        <taxon>Drosophila</taxon>
    </lineage>
</organism>
<evidence type="ECO:0000256" key="2">
    <source>
        <dbReference type="ARBA" id="ARBA00022525"/>
    </source>
</evidence>
<feature type="compositionally biased region" description="Basic and acidic residues" evidence="3">
    <location>
        <begin position="264"/>
        <end position="275"/>
    </location>
</feature>